<dbReference type="Proteomes" id="UP000230202">
    <property type="component" value="Unassembled WGS sequence"/>
</dbReference>
<organism evidence="1 2">
    <name type="scientific">Snodgrassella alvi</name>
    <dbReference type="NCBI Taxonomy" id="1196083"/>
    <lineage>
        <taxon>Bacteria</taxon>
        <taxon>Pseudomonadati</taxon>
        <taxon>Pseudomonadota</taxon>
        <taxon>Betaproteobacteria</taxon>
        <taxon>Neisseriales</taxon>
        <taxon>Neisseriaceae</taxon>
        <taxon>Snodgrassella</taxon>
    </lineage>
</organism>
<keyword evidence="2" id="KW-1185">Reference proteome</keyword>
<evidence type="ECO:0000313" key="2">
    <source>
        <dbReference type="Proteomes" id="UP000230202"/>
    </source>
</evidence>
<proteinExistence type="predicted"/>
<sequence length="105" mass="11923">MHYTDFVGRSPLILFRSQYTIGGNPPTGGVEDKPFMYSHSSYFREVPKKILLDEKGRNIDADGNLTGNKQNDNPYLDEFNKKWINGSNHNINTNNPSIPVLVKPK</sequence>
<evidence type="ECO:0000313" key="1">
    <source>
        <dbReference type="EMBL" id="PIT38840.1"/>
    </source>
</evidence>
<accession>A0A2N9X6N7</accession>
<protein>
    <submittedName>
        <fullName evidence="1">Uncharacterized protein</fullName>
    </submittedName>
</protein>
<dbReference type="EMBL" id="MEIL01000029">
    <property type="protein sequence ID" value="PIT38840.1"/>
    <property type="molecule type" value="Genomic_DNA"/>
</dbReference>
<reference evidence="1" key="1">
    <citation type="journal article" date="2017" name="MBio">
        <title>Type VI secretion-mediated competition in the bee gut microbiome.</title>
        <authorList>
            <person name="Steele M.I."/>
            <person name="Kwong W.K."/>
            <person name="Powell J.E."/>
            <person name="Whiteley M."/>
            <person name="Moran N.A."/>
        </authorList>
    </citation>
    <scope>NUCLEOTIDE SEQUENCE [LARGE SCALE GENOMIC DNA]</scope>
    <source>
        <strain evidence="1">WkB273</strain>
    </source>
</reference>
<name>A0A2N9X6N7_9NEIS</name>
<dbReference type="RefSeq" id="WP_100152690.1">
    <property type="nucleotide sequence ID" value="NZ_MEIL01000029.1"/>
</dbReference>
<dbReference type="AlphaFoldDB" id="A0A2N9X6N7"/>
<gene>
    <name evidence="1" type="ORF">BHC54_10140</name>
</gene>
<comment type="caution">
    <text evidence="1">The sequence shown here is derived from an EMBL/GenBank/DDBJ whole genome shotgun (WGS) entry which is preliminary data.</text>
</comment>